<keyword evidence="1" id="KW-0813">Transport</keyword>
<evidence type="ECO:0000256" key="3">
    <source>
        <dbReference type="ARBA" id="ARBA00022505"/>
    </source>
</evidence>
<dbReference type="InterPro" id="IPR004606">
    <property type="entry name" value="Mop_domain"/>
</dbReference>
<dbReference type="InterPro" id="IPR050334">
    <property type="entry name" value="Molybdenum_import_ModC"/>
</dbReference>
<dbReference type="RefSeq" id="WP_354694098.1">
    <property type="nucleotide sequence ID" value="NZ_JAZHOG010000002.1"/>
</dbReference>
<dbReference type="InterPro" id="IPR003439">
    <property type="entry name" value="ABC_transporter-like_ATP-bd"/>
</dbReference>
<dbReference type="Gene3D" id="3.40.50.300">
    <property type="entry name" value="P-loop containing nucleotide triphosphate hydrolases"/>
    <property type="match status" value="1"/>
</dbReference>
<evidence type="ECO:0000256" key="2">
    <source>
        <dbReference type="ARBA" id="ARBA00022475"/>
    </source>
</evidence>
<keyword evidence="13" id="KW-1185">Reference proteome</keyword>
<dbReference type="GO" id="GO:0016887">
    <property type="term" value="F:ATP hydrolysis activity"/>
    <property type="evidence" value="ECO:0007669"/>
    <property type="project" value="InterPro"/>
</dbReference>
<evidence type="ECO:0000313" key="12">
    <source>
        <dbReference type="EMBL" id="MEJ8566778.1"/>
    </source>
</evidence>
<keyword evidence="7" id="KW-1278">Translocase</keyword>
<evidence type="ECO:0000256" key="1">
    <source>
        <dbReference type="ARBA" id="ARBA00022448"/>
    </source>
</evidence>
<comment type="caution">
    <text evidence="12">The sequence shown here is derived from an EMBL/GenBank/DDBJ whole genome shotgun (WGS) entry which is preliminary data.</text>
</comment>
<dbReference type="SUPFAM" id="SSF50331">
    <property type="entry name" value="MOP-like"/>
    <property type="match status" value="1"/>
</dbReference>
<dbReference type="InterPro" id="IPR005116">
    <property type="entry name" value="Transp-assoc_OB_typ1"/>
</dbReference>
<dbReference type="Pfam" id="PF03459">
    <property type="entry name" value="TOBE"/>
    <property type="match status" value="1"/>
</dbReference>
<evidence type="ECO:0000256" key="4">
    <source>
        <dbReference type="ARBA" id="ARBA00022519"/>
    </source>
</evidence>
<dbReference type="PROSITE" id="PS50893">
    <property type="entry name" value="ABC_TRANSPORTER_2"/>
    <property type="match status" value="1"/>
</dbReference>
<keyword evidence="5" id="KW-0547">Nucleotide-binding</keyword>
<evidence type="ECO:0000259" key="11">
    <source>
        <dbReference type="PROSITE" id="PS51866"/>
    </source>
</evidence>
<accession>A0AAW9RFD0</accession>
<keyword evidence="2" id="KW-1003">Cell membrane</keyword>
<sequence length="355" mass="38765">MSIRARFRARRGDFALDIDLEIPARGVTSVFGPSGCGKTTLLRAMAGLDRHPGGLLEFGETLWQSGEVFVPPHQRAVGYVFQEASLFEHLDVRRNIEFALRRVPAADRSLDLERAVELLDIAALLRRRPPTLSGGERQRVAIARALASSPRLLLLDEPLAALDRHRRREILPCLERLHAELDIPVVHVSHQPDEVARLASHLVLMDSGQAVASGPLTELMTRLDLPLAHDPEAAAVLEATVSHLDPEYRLTSLDSAAGRLTVLESQLETGDRVRVQIHARDVSLALDPHPGSSILNVLPARVDSIVEEGPALVTVRLLAGEAPLLSRITRKSADILELAPGKPVYAQVKSVALLN</sequence>
<evidence type="ECO:0000256" key="8">
    <source>
        <dbReference type="ARBA" id="ARBA00023136"/>
    </source>
</evidence>
<keyword evidence="8" id="KW-0472">Membrane</keyword>
<dbReference type="PANTHER" id="PTHR43514">
    <property type="entry name" value="ABC TRANSPORTER I FAMILY MEMBER 10"/>
    <property type="match status" value="1"/>
</dbReference>
<evidence type="ECO:0000256" key="7">
    <source>
        <dbReference type="ARBA" id="ARBA00022967"/>
    </source>
</evidence>
<dbReference type="PROSITE" id="PS51866">
    <property type="entry name" value="MOP"/>
    <property type="match status" value="1"/>
</dbReference>
<evidence type="ECO:0000256" key="6">
    <source>
        <dbReference type="ARBA" id="ARBA00022840"/>
    </source>
</evidence>
<dbReference type="InterPro" id="IPR008995">
    <property type="entry name" value="Mo/tungstate-bd_C_term_dom"/>
</dbReference>
<dbReference type="Gene3D" id="2.40.50.100">
    <property type="match status" value="1"/>
</dbReference>
<dbReference type="Proteomes" id="UP001359886">
    <property type="component" value="Unassembled WGS sequence"/>
</dbReference>
<dbReference type="GO" id="GO:0016020">
    <property type="term" value="C:membrane"/>
    <property type="evidence" value="ECO:0007669"/>
    <property type="project" value="InterPro"/>
</dbReference>
<dbReference type="PROSITE" id="PS00211">
    <property type="entry name" value="ABC_TRANSPORTER_1"/>
    <property type="match status" value="1"/>
</dbReference>
<reference evidence="12 13" key="1">
    <citation type="submission" date="2024-02" db="EMBL/GenBank/DDBJ databases">
        <title>A novel Wenzhouxiangellaceae bacterium, isolated from coastal sediments.</title>
        <authorList>
            <person name="Du Z.-J."/>
            <person name="Ye Y.-Q."/>
            <person name="Zhang X.-Y."/>
        </authorList>
    </citation>
    <scope>NUCLEOTIDE SEQUENCE [LARGE SCALE GENOMIC DNA]</scope>
    <source>
        <strain evidence="12 13">CH-27</strain>
    </source>
</reference>
<evidence type="ECO:0000256" key="5">
    <source>
        <dbReference type="ARBA" id="ARBA00022741"/>
    </source>
</evidence>
<feature type="domain" description="Mop" evidence="11">
    <location>
        <begin position="291"/>
        <end position="355"/>
    </location>
</feature>
<dbReference type="Pfam" id="PF00005">
    <property type="entry name" value="ABC_tran"/>
    <property type="match status" value="1"/>
</dbReference>
<dbReference type="AlphaFoldDB" id="A0AAW9RFD0"/>
<keyword evidence="4" id="KW-0997">Cell inner membrane</keyword>
<protein>
    <submittedName>
        <fullName evidence="12">Molybdenum ABC transporter ATP-binding protein</fullName>
    </submittedName>
</protein>
<organism evidence="12 13">
    <name type="scientific">Elongatibacter sediminis</name>
    <dbReference type="NCBI Taxonomy" id="3119006"/>
    <lineage>
        <taxon>Bacteria</taxon>
        <taxon>Pseudomonadati</taxon>
        <taxon>Pseudomonadota</taxon>
        <taxon>Gammaproteobacteria</taxon>
        <taxon>Chromatiales</taxon>
        <taxon>Wenzhouxiangellaceae</taxon>
        <taxon>Elongatibacter</taxon>
    </lineage>
</organism>
<dbReference type="GO" id="GO:0140359">
    <property type="term" value="F:ABC-type transporter activity"/>
    <property type="evidence" value="ECO:0007669"/>
    <property type="project" value="InterPro"/>
</dbReference>
<keyword evidence="3 9" id="KW-0500">Molybdenum</keyword>
<dbReference type="PANTHER" id="PTHR43514:SF10">
    <property type="entry name" value="MOLYBDENUM IMPORT ATP-BINDING PROTEIN MODC 2"/>
    <property type="match status" value="1"/>
</dbReference>
<feature type="domain" description="ABC transporter" evidence="10">
    <location>
        <begin position="1"/>
        <end position="232"/>
    </location>
</feature>
<dbReference type="InterPro" id="IPR011868">
    <property type="entry name" value="ModC_ABC_ATP-bd"/>
</dbReference>
<dbReference type="SMART" id="SM00382">
    <property type="entry name" value="AAA"/>
    <property type="match status" value="1"/>
</dbReference>
<dbReference type="InterPro" id="IPR017871">
    <property type="entry name" value="ABC_transporter-like_CS"/>
</dbReference>
<name>A0AAW9RFD0_9GAMM</name>
<evidence type="ECO:0000259" key="10">
    <source>
        <dbReference type="PROSITE" id="PS50893"/>
    </source>
</evidence>
<evidence type="ECO:0000256" key="9">
    <source>
        <dbReference type="PROSITE-ProRule" id="PRU01213"/>
    </source>
</evidence>
<evidence type="ECO:0000313" key="13">
    <source>
        <dbReference type="Proteomes" id="UP001359886"/>
    </source>
</evidence>
<proteinExistence type="predicted"/>
<dbReference type="EMBL" id="JAZHOG010000002">
    <property type="protein sequence ID" value="MEJ8566778.1"/>
    <property type="molecule type" value="Genomic_DNA"/>
</dbReference>
<dbReference type="GO" id="GO:0005524">
    <property type="term" value="F:ATP binding"/>
    <property type="evidence" value="ECO:0007669"/>
    <property type="project" value="UniProtKB-KW"/>
</dbReference>
<dbReference type="NCBIfam" id="TIGR02142">
    <property type="entry name" value="modC_ABC"/>
    <property type="match status" value="1"/>
</dbReference>
<dbReference type="SUPFAM" id="SSF52540">
    <property type="entry name" value="P-loop containing nucleoside triphosphate hydrolases"/>
    <property type="match status" value="1"/>
</dbReference>
<dbReference type="GO" id="GO:0015098">
    <property type="term" value="F:molybdate ion transmembrane transporter activity"/>
    <property type="evidence" value="ECO:0007669"/>
    <property type="project" value="InterPro"/>
</dbReference>
<gene>
    <name evidence="12" type="primary">modC</name>
    <name evidence="12" type="ORF">V3330_03975</name>
</gene>
<dbReference type="InterPro" id="IPR027417">
    <property type="entry name" value="P-loop_NTPase"/>
</dbReference>
<keyword evidence="6 12" id="KW-0067">ATP-binding</keyword>
<dbReference type="InterPro" id="IPR003593">
    <property type="entry name" value="AAA+_ATPase"/>
</dbReference>